<evidence type="ECO:0000313" key="2">
    <source>
        <dbReference type="EMBL" id="GAA0870969.1"/>
    </source>
</evidence>
<dbReference type="CDD" id="cd12108">
    <property type="entry name" value="Hr-like"/>
    <property type="match status" value="1"/>
</dbReference>
<keyword evidence="3" id="KW-1185">Reference proteome</keyword>
<dbReference type="InterPro" id="IPR012312">
    <property type="entry name" value="Hemerythrin-like"/>
</dbReference>
<evidence type="ECO:0000313" key="3">
    <source>
        <dbReference type="Proteomes" id="UP001500507"/>
    </source>
</evidence>
<reference evidence="2 3" key="1">
    <citation type="journal article" date="2019" name="Int. J. Syst. Evol. Microbiol.">
        <title>The Global Catalogue of Microorganisms (GCM) 10K type strain sequencing project: providing services to taxonomists for standard genome sequencing and annotation.</title>
        <authorList>
            <consortium name="The Broad Institute Genomics Platform"/>
            <consortium name="The Broad Institute Genome Sequencing Center for Infectious Disease"/>
            <person name="Wu L."/>
            <person name="Ma J."/>
        </authorList>
    </citation>
    <scope>NUCLEOTIDE SEQUENCE [LARGE SCALE GENOMIC DNA]</scope>
    <source>
        <strain evidence="2 3">JCM 16082</strain>
    </source>
</reference>
<gene>
    <name evidence="2" type="ORF">GCM10009117_01140</name>
</gene>
<accession>A0ABN1MCZ4</accession>
<protein>
    <submittedName>
        <fullName evidence="2">Hemerythrin domain-containing protein</fullName>
    </submittedName>
</protein>
<dbReference type="PANTHER" id="PTHR35585:SF1">
    <property type="entry name" value="HHE DOMAIN PROTEIN (AFU_ORTHOLOGUE AFUA_4G00730)"/>
    <property type="match status" value="1"/>
</dbReference>
<sequence length="146" mass="17438">MTIFEALRKDHDIQRELCDKLVNTSGKNDLRKNMFHKLKRELQYHADAEERFFYAPLIKEDLTQDKARHSISEHKDIDDLIEKLEETDMDSSAWLTYMKQLQHQVVHHLDEEEHEVFQLAGKALNESEKSSLSKKYNTYMEDVRDE</sequence>
<dbReference type="Pfam" id="PF01814">
    <property type="entry name" value="Hemerythrin"/>
    <property type="match status" value="1"/>
</dbReference>
<dbReference type="RefSeq" id="WP_343762447.1">
    <property type="nucleotide sequence ID" value="NZ_BAAAFG010000001.1"/>
</dbReference>
<dbReference type="PANTHER" id="PTHR35585">
    <property type="entry name" value="HHE DOMAIN PROTEIN (AFU_ORTHOLOGUE AFUA_4G00730)"/>
    <property type="match status" value="1"/>
</dbReference>
<feature type="domain" description="Hemerythrin-like" evidence="1">
    <location>
        <begin position="2"/>
        <end position="120"/>
    </location>
</feature>
<dbReference type="Gene3D" id="1.20.120.520">
    <property type="entry name" value="nmb1532 protein domain like"/>
    <property type="match status" value="1"/>
</dbReference>
<dbReference type="Proteomes" id="UP001500507">
    <property type="component" value="Unassembled WGS sequence"/>
</dbReference>
<name>A0ABN1MCZ4_9FLAO</name>
<comment type="caution">
    <text evidence="2">The sequence shown here is derived from an EMBL/GenBank/DDBJ whole genome shotgun (WGS) entry which is preliminary data.</text>
</comment>
<dbReference type="EMBL" id="BAAAFG010000001">
    <property type="protein sequence ID" value="GAA0870969.1"/>
    <property type="molecule type" value="Genomic_DNA"/>
</dbReference>
<evidence type="ECO:0000259" key="1">
    <source>
        <dbReference type="Pfam" id="PF01814"/>
    </source>
</evidence>
<proteinExistence type="predicted"/>
<organism evidence="2 3">
    <name type="scientific">Gangjinia marincola</name>
    <dbReference type="NCBI Taxonomy" id="578463"/>
    <lineage>
        <taxon>Bacteria</taxon>
        <taxon>Pseudomonadati</taxon>
        <taxon>Bacteroidota</taxon>
        <taxon>Flavobacteriia</taxon>
        <taxon>Flavobacteriales</taxon>
        <taxon>Flavobacteriaceae</taxon>
        <taxon>Gangjinia</taxon>
    </lineage>
</organism>